<dbReference type="Proteomes" id="UP001328107">
    <property type="component" value="Unassembled WGS sequence"/>
</dbReference>
<accession>A0AAN5I9G6</accession>
<dbReference type="FunFam" id="3.30.160.60:FF:000100">
    <property type="entry name" value="Zinc finger 45-like"/>
    <property type="match status" value="1"/>
</dbReference>
<evidence type="ECO:0000256" key="5">
    <source>
        <dbReference type="PROSITE-ProRule" id="PRU00042"/>
    </source>
</evidence>
<evidence type="ECO:0000256" key="3">
    <source>
        <dbReference type="ARBA" id="ARBA00022771"/>
    </source>
</evidence>
<dbReference type="SUPFAM" id="SSF57667">
    <property type="entry name" value="beta-beta-alpha zinc fingers"/>
    <property type="match status" value="1"/>
</dbReference>
<dbReference type="Gene3D" id="3.30.160.60">
    <property type="entry name" value="Classic Zinc Finger"/>
    <property type="match status" value="1"/>
</dbReference>
<dbReference type="EMBL" id="BTRK01000006">
    <property type="protein sequence ID" value="GMR57643.1"/>
    <property type="molecule type" value="Genomic_DNA"/>
</dbReference>
<dbReference type="AlphaFoldDB" id="A0AAN5I9G6"/>
<evidence type="ECO:0000256" key="1">
    <source>
        <dbReference type="ARBA" id="ARBA00022723"/>
    </source>
</evidence>
<sequence length="195" mass="22345">CDFSFRSSTRLHSHIRKAHNMQPFACDTCGERFHRKVSLKEHMATHVEYYDDQVDADEMSNEVNEEAVETKDDYIDGFADLDDVDMSRELKEEEIKYKDEPLDAFADFEHNEPIADVYCPSTGTSSALGESTITPSGLESNMNRSEAATKRTTYRYCALCEEKTSSWVMTPIDPSEAKRFCDNLIDLSPEQREKI</sequence>
<keyword evidence="3 5" id="KW-0863">Zinc-finger</keyword>
<comment type="caution">
    <text evidence="7">The sequence shown here is derived from an EMBL/GenBank/DDBJ whole genome shotgun (WGS) entry which is preliminary data.</text>
</comment>
<keyword evidence="4" id="KW-0862">Zinc</keyword>
<keyword evidence="2" id="KW-0677">Repeat</keyword>
<keyword evidence="8" id="KW-1185">Reference proteome</keyword>
<evidence type="ECO:0000259" key="6">
    <source>
        <dbReference type="PROSITE" id="PS50157"/>
    </source>
</evidence>
<dbReference type="GO" id="GO:0008270">
    <property type="term" value="F:zinc ion binding"/>
    <property type="evidence" value="ECO:0007669"/>
    <property type="project" value="UniProtKB-KW"/>
</dbReference>
<dbReference type="InterPro" id="IPR036236">
    <property type="entry name" value="Znf_C2H2_sf"/>
</dbReference>
<feature type="non-terminal residue" evidence="7">
    <location>
        <position position="195"/>
    </location>
</feature>
<gene>
    <name evidence="7" type="ORF">PMAYCL1PPCAC_27838</name>
</gene>
<evidence type="ECO:0000313" key="8">
    <source>
        <dbReference type="Proteomes" id="UP001328107"/>
    </source>
</evidence>
<feature type="non-terminal residue" evidence="7">
    <location>
        <position position="1"/>
    </location>
</feature>
<evidence type="ECO:0000313" key="7">
    <source>
        <dbReference type="EMBL" id="GMR57643.1"/>
    </source>
</evidence>
<feature type="domain" description="C2H2-type" evidence="6">
    <location>
        <begin position="24"/>
        <end position="51"/>
    </location>
</feature>
<evidence type="ECO:0000256" key="2">
    <source>
        <dbReference type="ARBA" id="ARBA00022737"/>
    </source>
</evidence>
<dbReference type="SMART" id="SM00355">
    <property type="entry name" value="ZnF_C2H2"/>
    <property type="match status" value="2"/>
</dbReference>
<dbReference type="InterPro" id="IPR013087">
    <property type="entry name" value="Znf_C2H2_type"/>
</dbReference>
<organism evidence="7 8">
    <name type="scientific">Pristionchus mayeri</name>
    <dbReference type="NCBI Taxonomy" id="1317129"/>
    <lineage>
        <taxon>Eukaryota</taxon>
        <taxon>Metazoa</taxon>
        <taxon>Ecdysozoa</taxon>
        <taxon>Nematoda</taxon>
        <taxon>Chromadorea</taxon>
        <taxon>Rhabditida</taxon>
        <taxon>Rhabditina</taxon>
        <taxon>Diplogasteromorpha</taxon>
        <taxon>Diplogasteroidea</taxon>
        <taxon>Neodiplogasteridae</taxon>
        <taxon>Pristionchus</taxon>
    </lineage>
</organism>
<proteinExistence type="predicted"/>
<reference evidence="8" key="1">
    <citation type="submission" date="2022-10" db="EMBL/GenBank/DDBJ databases">
        <title>Genome assembly of Pristionchus species.</title>
        <authorList>
            <person name="Yoshida K."/>
            <person name="Sommer R.J."/>
        </authorList>
    </citation>
    <scope>NUCLEOTIDE SEQUENCE [LARGE SCALE GENOMIC DNA]</scope>
    <source>
        <strain evidence="8">RS5460</strain>
    </source>
</reference>
<evidence type="ECO:0000256" key="4">
    <source>
        <dbReference type="ARBA" id="ARBA00022833"/>
    </source>
</evidence>
<protein>
    <recommendedName>
        <fullName evidence="6">C2H2-type domain-containing protein</fullName>
    </recommendedName>
</protein>
<dbReference type="Pfam" id="PF00096">
    <property type="entry name" value="zf-C2H2"/>
    <property type="match status" value="1"/>
</dbReference>
<keyword evidence="1" id="KW-0479">Metal-binding</keyword>
<dbReference type="PROSITE" id="PS50157">
    <property type="entry name" value="ZINC_FINGER_C2H2_2"/>
    <property type="match status" value="1"/>
</dbReference>
<dbReference type="PROSITE" id="PS00028">
    <property type="entry name" value="ZINC_FINGER_C2H2_1"/>
    <property type="match status" value="1"/>
</dbReference>
<name>A0AAN5I9G6_9BILA</name>